<keyword evidence="1" id="KW-0812">Transmembrane</keyword>
<dbReference type="EMBL" id="PJQY01000129">
    <property type="protein sequence ID" value="PQQ17969.1"/>
    <property type="molecule type" value="Genomic_DNA"/>
</dbReference>
<dbReference type="Proteomes" id="UP000250321">
    <property type="component" value="Unassembled WGS sequence"/>
</dbReference>
<gene>
    <name evidence="2" type="ORF">Pyn_15239</name>
</gene>
<evidence type="ECO:0000313" key="2">
    <source>
        <dbReference type="EMBL" id="PQQ17969.1"/>
    </source>
</evidence>
<reference evidence="2 3" key="1">
    <citation type="submission" date="2018-02" db="EMBL/GenBank/DDBJ databases">
        <title>Draft genome of wild Prunus yedoensis var. nudiflora.</title>
        <authorList>
            <person name="Baek S."/>
            <person name="Kim J.-H."/>
            <person name="Choi K."/>
            <person name="Kim G.-B."/>
            <person name="Cho A."/>
            <person name="Jang H."/>
            <person name="Shin C.-H."/>
            <person name="Yu H.-J."/>
            <person name="Mun J.-H."/>
        </authorList>
    </citation>
    <scope>NUCLEOTIDE SEQUENCE [LARGE SCALE GENOMIC DNA]</scope>
    <source>
        <strain evidence="3">cv. Jeju island</strain>
        <tissue evidence="2">Leaf</tissue>
    </source>
</reference>
<dbReference type="AlphaFoldDB" id="A0A314ZF79"/>
<keyword evidence="3" id="KW-1185">Reference proteome</keyword>
<evidence type="ECO:0000256" key="1">
    <source>
        <dbReference type="SAM" id="Phobius"/>
    </source>
</evidence>
<keyword evidence="1" id="KW-0472">Membrane</keyword>
<sequence>MVVLRVERVASLRSQTPKRSNKVGLAETEDPFMAVLIILIALVVECFYDALLVGLICLCRRNELLIQDGNGGSERL</sequence>
<accession>A0A314ZF79</accession>
<feature type="transmembrane region" description="Helical" evidence="1">
    <location>
        <begin position="32"/>
        <end position="58"/>
    </location>
</feature>
<evidence type="ECO:0008006" key="4">
    <source>
        <dbReference type="Google" id="ProtNLM"/>
    </source>
</evidence>
<evidence type="ECO:0000313" key="3">
    <source>
        <dbReference type="Proteomes" id="UP000250321"/>
    </source>
</evidence>
<name>A0A314ZF79_PRUYE</name>
<proteinExistence type="predicted"/>
<protein>
    <recommendedName>
        <fullName evidence="4">Transmembrane protein</fullName>
    </recommendedName>
</protein>
<keyword evidence="1" id="KW-1133">Transmembrane helix</keyword>
<comment type="caution">
    <text evidence="2">The sequence shown here is derived from an EMBL/GenBank/DDBJ whole genome shotgun (WGS) entry which is preliminary data.</text>
</comment>
<organism evidence="2 3">
    <name type="scientific">Prunus yedoensis var. nudiflora</name>
    <dbReference type="NCBI Taxonomy" id="2094558"/>
    <lineage>
        <taxon>Eukaryota</taxon>
        <taxon>Viridiplantae</taxon>
        <taxon>Streptophyta</taxon>
        <taxon>Embryophyta</taxon>
        <taxon>Tracheophyta</taxon>
        <taxon>Spermatophyta</taxon>
        <taxon>Magnoliopsida</taxon>
        <taxon>eudicotyledons</taxon>
        <taxon>Gunneridae</taxon>
        <taxon>Pentapetalae</taxon>
        <taxon>rosids</taxon>
        <taxon>fabids</taxon>
        <taxon>Rosales</taxon>
        <taxon>Rosaceae</taxon>
        <taxon>Amygdaloideae</taxon>
        <taxon>Amygdaleae</taxon>
        <taxon>Prunus</taxon>
    </lineage>
</organism>